<dbReference type="EC" id="2.8.1.7" evidence="3"/>
<evidence type="ECO:0000313" key="4">
    <source>
        <dbReference type="Proteomes" id="UP000254835"/>
    </source>
</evidence>
<dbReference type="InterPro" id="IPR015422">
    <property type="entry name" value="PyrdxlP-dep_Trfase_small"/>
</dbReference>
<organism evidence="3 4">
    <name type="scientific">Yersinia frederiksenii</name>
    <dbReference type="NCBI Taxonomy" id="29484"/>
    <lineage>
        <taxon>Bacteria</taxon>
        <taxon>Pseudomonadati</taxon>
        <taxon>Pseudomonadota</taxon>
        <taxon>Gammaproteobacteria</taxon>
        <taxon>Enterobacterales</taxon>
        <taxon>Yersiniaceae</taxon>
        <taxon>Yersinia</taxon>
    </lineage>
</organism>
<proteinExistence type="predicted"/>
<keyword evidence="3" id="KW-0808">Transferase</keyword>
<dbReference type="InterPro" id="IPR000192">
    <property type="entry name" value="Aminotrans_V_dom"/>
</dbReference>
<dbReference type="Proteomes" id="UP000254835">
    <property type="component" value="Unassembled WGS sequence"/>
</dbReference>
<feature type="domain" description="Aminotransferase class V" evidence="2">
    <location>
        <begin position="9"/>
        <end position="75"/>
    </location>
</feature>
<dbReference type="GeneID" id="300395860"/>
<reference evidence="3 4" key="1">
    <citation type="submission" date="2018-06" db="EMBL/GenBank/DDBJ databases">
        <authorList>
            <consortium name="Pathogen Informatics"/>
            <person name="Doyle S."/>
        </authorList>
    </citation>
    <scope>NUCLEOTIDE SEQUENCE [LARGE SCALE GENOMIC DNA]</scope>
    <source>
        <strain evidence="3 4">NCTC11470</strain>
    </source>
</reference>
<evidence type="ECO:0000256" key="1">
    <source>
        <dbReference type="ARBA" id="ARBA00022898"/>
    </source>
</evidence>
<evidence type="ECO:0000313" key="3">
    <source>
        <dbReference type="EMBL" id="SUP78063.1"/>
    </source>
</evidence>
<dbReference type="Gene3D" id="3.90.1150.10">
    <property type="entry name" value="Aspartate Aminotransferase, domain 1"/>
    <property type="match status" value="1"/>
</dbReference>
<dbReference type="InterPro" id="IPR015424">
    <property type="entry name" value="PyrdxlP-dep_Trfase"/>
</dbReference>
<accession>A0A380PX58</accession>
<dbReference type="AlphaFoldDB" id="A0A380PX58"/>
<keyword evidence="1" id="KW-0663">Pyridoxal phosphate</keyword>
<dbReference type="Gene3D" id="3.40.640.10">
    <property type="entry name" value="Type I PLP-dependent aspartate aminotransferase-like (Major domain)"/>
    <property type="match status" value="1"/>
</dbReference>
<evidence type="ECO:0000259" key="2">
    <source>
        <dbReference type="Pfam" id="PF00266"/>
    </source>
</evidence>
<dbReference type="SUPFAM" id="SSF53383">
    <property type="entry name" value="PLP-dependent transferases"/>
    <property type="match status" value="1"/>
</dbReference>
<dbReference type="EMBL" id="UHJA01000001">
    <property type="protein sequence ID" value="SUP78063.1"/>
    <property type="molecule type" value="Genomic_DNA"/>
</dbReference>
<dbReference type="InterPro" id="IPR015421">
    <property type="entry name" value="PyrdxlP-dep_Trfase_major"/>
</dbReference>
<dbReference type="GO" id="GO:0031071">
    <property type="term" value="F:cysteine desulfurase activity"/>
    <property type="evidence" value="ECO:0007669"/>
    <property type="project" value="UniProtKB-EC"/>
</dbReference>
<protein>
    <submittedName>
        <fullName evidence="3">Cysteine desulfurase</fullName>
        <ecNumber evidence="3">2.8.1.7</ecNumber>
    </submittedName>
</protein>
<name>A0A380PX58_YERFR</name>
<dbReference type="RefSeq" id="WP_071985012.1">
    <property type="nucleotide sequence ID" value="NZ_CP023964.1"/>
</dbReference>
<sequence length="76" mass="8560">MANGHPLAYLDNASSCQKSQAVIDAITKCYSEYMQMQIKVSIHSHRARTGQRTSMFINTRLVDEITFTQGTIEAIH</sequence>
<dbReference type="Pfam" id="PF00266">
    <property type="entry name" value="Aminotran_5"/>
    <property type="match status" value="1"/>
</dbReference>
<gene>
    <name evidence="3" type="primary">sufS_2</name>
    <name evidence="3" type="ORF">NCTC11470_03166</name>
</gene>